<dbReference type="PRINTS" id="PR01262">
    <property type="entry name" value="INNEXIN"/>
</dbReference>
<accession>A0A813QGI0</accession>
<evidence type="ECO:0000256" key="6">
    <source>
        <dbReference type="ARBA" id="ARBA00023065"/>
    </source>
</evidence>
<gene>
    <name evidence="9" type="primary">inx</name>
    <name evidence="10" type="ORF">OXX778_LOCUS4771</name>
</gene>
<sequence length="630" mass="75061">MDILALSRRIPLLGFFGSSASDDDFADRLNYKYTVAILVIFAFIVTNKHFGHNQINCWVPALFSKNFEEYTNLVCWITNTYYIPFDKQIPTNETDRRHTELRYYQWVAYILLFLSLLFYLPRIIWRTLGLRSGIDIKDIVEAAHDFKSVSKLEKNKKMMEYMIGTIDQYVDDPRRQRANRNMNVFRRAMVLTCFMFGKFLGNYLVILYLVVKMLYIINCIVQLFLISILLGRNYYIYGASIFRDIIQGKGYADSEYFPRVTMCKFQVRELGLKNFSHEYNVQCVLPINLFNQQIFTFLWFWYFILLIINTCALLIWIYRFIPINQYNYAIRRIKLLRIRLVENSKLSKKKTDKSNLKYQETVVSNEIQNQTKKYSMNTVLHERDREYLFDDEKEDLVDDLEEIRKSSNQRVYGSDKPIFPNIPSKFEFDSRGSMKLKNRKKKSSEINDDNMSSVSTSNILDDFDTYMTGSSFSIKNYKAFVYEYLESDGMFMIRMIGSNSGDFVCTQVLHNLWKLFLCKQHALPHILERNTSYEDQYPGGDADDYENNEIKRMNKQFKEGQRKKRQNLLSKLFKEEKNQSINKPIKTKRVQYQDTFRNDEEYERQVRRFQTSSMQNKIPTTRIKSKNHIS</sequence>
<dbReference type="AlphaFoldDB" id="A0A813QGI0"/>
<keyword evidence="2 9" id="KW-0813">Transport</keyword>
<evidence type="ECO:0000256" key="9">
    <source>
        <dbReference type="RuleBase" id="RU010713"/>
    </source>
</evidence>
<evidence type="ECO:0000256" key="8">
    <source>
        <dbReference type="ARBA" id="ARBA00023303"/>
    </source>
</evidence>
<evidence type="ECO:0000256" key="2">
    <source>
        <dbReference type="ARBA" id="ARBA00022448"/>
    </source>
</evidence>
<evidence type="ECO:0000256" key="4">
    <source>
        <dbReference type="ARBA" id="ARBA00022692"/>
    </source>
</evidence>
<organism evidence="10 11">
    <name type="scientific">Brachionus calyciflorus</name>
    <dbReference type="NCBI Taxonomy" id="104777"/>
    <lineage>
        <taxon>Eukaryota</taxon>
        <taxon>Metazoa</taxon>
        <taxon>Spiralia</taxon>
        <taxon>Gnathifera</taxon>
        <taxon>Rotifera</taxon>
        <taxon>Eurotatoria</taxon>
        <taxon>Monogononta</taxon>
        <taxon>Pseudotrocha</taxon>
        <taxon>Ploima</taxon>
        <taxon>Brachionidae</taxon>
        <taxon>Brachionus</taxon>
    </lineage>
</organism>
<comment type="function">
    <text evidence="9">Structural component of the gap junctions.</text>
</comment>
<keyword evidence="5 9" id="KW-1133">Transmembrane helix</keyword>
<dbReference type="EMBL" id="CAJNOC010000485">
    <property type="protein sequence ID" value="CAF0767495.1"/>
    <property type="molecule type" value="Genomic_DNA"/>
</dbReference>
<reference evidence="10" key="1">
    <citation type="submission" date="2021-02" db="EMBL/GenBank/DDBJ databases">
        <authorList>
            <person name="Nowell W R."/>
        </authorList>
    </citation>
    <scope>NUCLEOTIDE SEQUENCE</scope>
    <source>
        <strain evidence="10">Ploen Becks lab</strain>
    </source>
</reference>
<keyword evidence="3" id="KW-1003">Cell membrane</keyword>
<keyword evidence="8 9" id="KW-0407">Ion channel</keyword>
<comment type="similarity">
    <text evidence="9">Belongs to the pannexin family.</text>
</comment>
<keyword evidence="7 9" id="KW-0472">Membrane</keyword>
<proteinExistence type="inferred from homology"/>
<dbReference type="PROSITE" id="PS51013">
    <property type="entry name" value="PANNEXIN"/>
    <property type="match status" value="1"/>
</dbReference>
<evidence type="ECO:0000313" key="10">
    <source>
        <dbReference type="EMBL" id="CAF0767495.1"/>
    </source>
</evidence>
<dbReference type="GO" id="GO:0034220">
    <property type="term" value="P:monoatomic ion transmembrane transport"/>
    <property type="evidence" value="ECO:0007669"/>
    <property type="project" value="UniProtKB-KW"/>
</dbReference>
<evidence type="ECO:0000256" key="3">
    <source>
        <dbReference type="ARBA" id="ARBA00022475"/>
    </source>
</evidence>
<comment type="caution">
    <text evidence="10">The sequence shown here is derived from an EMBL/GenBank/DDBJ whole genome shotgun (WGS) entry which is preliminary data.</text>
</comment>
<name>A0A813QGI0_9BILA</name>
<feature type="transmembrane region" description="Helical" evidence="9">
    <location>
        <begin position="29"/>
        <end position="46"/>
    </location>
</feature>
<dbReference type="GO" id="GO:0005886">
    <property type="term" value="C:plasma membrane"/>
    <property type="evidence" value="ECO:0007669"/>
    <property type="project" value="UniProtKB-SubCell"/>
</dbReference>
<dbReference type="InterPro" id="IPR000990">
    <property type="entry name" value="Innexin"/>
</dbReference>
<evidence type="ECO:0000256" key="7">
    <source>
        <dbReference type="ARBA" id="ARBA00023136"/>
    </source>
</evidence>
<feature type="transmembrane region" description="Helical" evidence="9">
    <location>
        <begin position="184"/>
        <end position="209"/>
    </location>
</feature>
<dbReference type="Proteomes" id="UP000663879">
    <property type="component" value="Unassembled WGS sequence"/>
</dbReference>
<dbReference type="PANTHER" id="PTHR11893">
    <property type="entry name" value="INNEXIN"/>
    <property type="match status" value="1"/>
</dbReference>
<dbReference type="PANTHER" id="PTHR11893:SF36">
    <property type="entry name" value="INNEXIN-5"/>
    <property type="match status" value="1"/>
</dbReference>
<comment type="subcellular location">
    <subcellularLocation>
        <location evidence="1 9">Cell membrane</location>
        <topology evidence="1 9">Multi-pass membrane protein</topology>
    </subcellularLocation>
</comment>
<comment type="caution">
    <text evidence="9">Lacks conserved residue(s) required for the propagation of feature annotation.</text>
</comment>
<evidence type="ECO:0000256" key="5">
    <source>
        <dbReference type="ARBA" id="ARBA00022989"/>
    </source>
</evidence>
<dbReference type="GO" id="GO:0005921">
    <property type="term" value="C:gap junction"/>
    <property type="evidence" value="ECO:0007669"/>
    <property type="project" value="UniProtKB-UniRule"/>
</dbReference>
<feature type="transmembrane region" description="Helical" evidence="9">
    <location>
        <begin position="215"/>
        <end position="235"/>
    </location>
</feature>
<dbReference type="OrthoDB" id="10369538at2759"/>
<evidence type="ECO:0000256" key="1">
    <source>
        <dbReference type="ARBA" id="ARBA00004651"/>
    </source>
</evidence>
<dbReference type="Pfam" id="PF00876">
    <property type="entry name" value="Innexin"/>
    <property type="match status" value="1"/>
</dbReference>
<keyword evidence="11" id="KW-1185">Reference proteome</keyword>
<keyword evidence="6 9" id="KW-0406">Ion transport</keyword>
<evidence type="ECO:0000313" key="11">
    <source>
        <dbReference type="Proteomes" id="UP000663879"/>
    </source>
</evidence>
<keyword evidence="4 9" id="KW-0812">Transmembrane</keyword>
<protein>
    <recommendedName>
        <fullName evidence="9">Innexin</fullName>
    </recommendedName>
</protein>
<feature type="transmembrane region" description="Helical" evidence="9">
    <location>
        <begin position="103"/>
        <end position="121"/>
    </location>
</feature>
<feature type="transmembrane region" description="Helical" evidence="9">
    <location>
        <begin position="297"/>
        <end position="318"/>
    </location>
</feature>